<keyword evidence="1" id="KW-0472">Membrane</keyword>
<dbReference type="Proteomes" id="UP001597380">
    <property type="component" value="Unassembled WGS sequence"/>
</dbReference>
<evidence type="ECO:0000313" key="2">
    <source>
        <dbReference type="EMBL" id="MFD2095543.1"/>
    </source>
</evidence>
<feature type="transmembrane region" description="Helical" evidence="1">
    <location>
        <begin position="6"/>
        <end position="25"/>
    </location>
</feature>
<dbReference type="EMBL" id="JBHUHT010000009">
    <property type="protein sequence ID" value="MFD2095543.1"/>
    <property type="molecule type" value="Genomic_DNA"/>
</dbReference>
<organism evidence="2 3">
    <name type="scientific">Corallincola platygyrae</name>
    <dbReference type="NCBI Taxonomy" id="1193278"/>
    <lineage>
        <taxon>Bacteria</taxon>
        <taxon>Pseudomonadati</taxon>
        <taxon>Pseudomonadota</taxon>
        <taxon>Gammaproteobacteria</taxon>
        <taxon>Alteromonadales</taxon>
        <taxon>Psychromonadaceae</taxon>
        <taxon>Corallincola</taxon>
    </lineage>
</organism>
<protein>
    <submittedName>
        <fullName evidence="2">Uncharacterized protein</fullName>
    </submittedName>
</protein>
<proteinExistence type="predicted"/>
<evidence type="ECO:0000313" key="3">
    <source>
        <dbReference type="Proteomes" id="UP001597380"/>
    </source>
</evidence>
<evidence type="ECO:0000256" key="1">
    <source>
        <dbReference type="SAM" id="Phobius"/>
    </source>
</evidence>
<gene>
    <name evidence="2" type="ORF">ACFSJ3_06050</name>
</gene>
<keyword evidence="1" id="KW-1133">Transmembrane helix</keyword>
<reference evidence="3" key="1">
    <citation type="journal article" date="2019" name="Int. J. Syst. Evol. Microbiol.">
        <title>The Global Catalogue of Microorganisms (GCM) 10K type strain sequencing project: providing services to taxonomists for standard genome sequencing and annotation.</title>
        <authorList>
            <consortium name="The Broad Institute Genomics Platform"/>
            <consortium name="The Broad Institute Genome Sequencing Center for Infectious Disease"/>
            <person name="Wu L."/>
            <person name="Ma J."/>
        </authorList>
    </citation>
    <scope>NUCLEOTIDE SEQUENCE [LARGE SCALE GENOMIC DNA]</scope>
    <source>
        <strain evidence="3">CGMCC 1.10992</strain>
    </source>
</reference>
<dbReference type="RefSeq" id="WP_345340385.1">
    <property type="nucleotide sequence ID" value="NZ_BAABLI010000014.1"/>
</dbReference>
<name>A0ABW4XM70_9GAMM</name>
<keyword evidence="1" id="KW-0812">Transmembrane</keyword>
<accession>A0ABW4XM70</accession>
<sequence length="84" mass="9895">MSKEVMVVAIIAIIFGYLAMKQWSFRNRNSSKLKQRIDMLETEIAMLRQFANKEQAENIEQRLQTLEKIVTDDGYELKRDINSL</sequence>
<keyword evidence="3" id="KW-1185">Reference proteome</keyword>
<comment type="caution">
    <text evidence="2">The sequence shown here is derived from an EMBL/GenBank/DDBJ whole genome shotgun (WGS) entry which is preliminary data.</text>
</comment>